<feature type="domain" description="PD-(D/E)XK endonuclease-like" evidence="10">
    <location>
        <begin position="527"/>
        <end position="809"/>
    </location>
</feature>
<keyword evidence="2" id="KW-0547">Nucleotide-binding</keyword>
<dbReference type="GO" id="GO:0006310">
    <property type="term" value="P:DNA recombination"/>
    <property type="evidence" value="ECO:0007669"/>
    <property type="project" value="TreeGrafter"/>
</dbReference>
<keyword evidence="7" id="KW-0067">ATP-binding</keyword>
<evidence type="ECO:0000256" key="5">
    <source>
        <dbReference type="ARBA" id="ARBA00022806"/>
    </source>
</evidence>
<keyword evidence="1" id="KW-0540">Nuclease</keyword>
<dbReference type="GO" id="GO:0003677">
    <property type="term" value="F:DNA binding"/>
    <property type="evidence" value="ECO:0007669"/>
    <property type="project" value="UniProtKB-KW"/>
</dbReference>
<evidence type="ECO:0000256" key="7">
    <source>
        <dbReference type="ARBA" id="ARBA00022840"/>
    </source>
</evidence>
<dbReference type="GO" id="GO:0006281">
    <property type="term" value="P:DNA repair"/>
    <property type="evidence" value="ECO:0007669"/>
    <property type="project" value="UniProtKB-KW"/>
</dbReference>
<feature type="domain" description="ATP-dependent helicase/deoxyribonuclease subunit B N-terminal" evidence="11">
    <location>
        <begin position="43"/>
        <end position="189"/>
    </location>
</feature>
<dbReference type="SUPFAM" id="SSF52540">
    <property type="entry name" value="P-loop containing nucleoside triphosphate hydrolases"/>
    <property type="match status" value="1"/>
</dbReference>
<evidence type="ECO:0000259" key="10">
    <source>
        <dbReference type="Pfam" id="PF12705"/>
    </source>
</evidence>
<evidence type="ECO:0000313" key="12">
    <source>
        <dbReference type="EMBL" id="GAQ24996.1"/>
    </source>
</evidence>
<evidence type="ECO:0000256" key="4">
    <source>
        <dbReference type="ARBA" id="ARBA00022801"/>
    </source>
</evidence>
<dbReference type="Pfam" id="PF21445">
    <property type="entry name" value="ADDB_N"/>
    <property type="match status" value="1"/>
</dbReference>
<dbReference type="PANTHER" id="PTHR30591:SF1">
    <property type="entry name" value="RECBCD ENZYME SUBUNIT RECC"/>
    <property type="match status" value="1"/>
</dbReference>
<dbReference type="EMBL" id="DF977001">
    <property type="protein sequence ID" value="GAQ24996.1"/>
    <property type="molecule type" value="Genomic_DNA"/>
</dbReference>
<dbReference type="RefSeq" id="WP_059032364.1">
    <property type="nucleotide sequence ID" value="NZ_BSDN01000006.1"/>
</dbReference>
<dbReference type="InterPro" id="IPR011335">
    <property type="entry name" value="Restrct_endonuc-II-like"/>
</dbReference>
<dbReference type="Gene3D" id="3.40.50.300">
    <property type="entry name" value="P-loop containing nucleotide triphosphate hydrolases"/>
    <property type="match status" value="1"/>
</dbReference>
<dbReference type="GO" id="GO:0004527">
    <property type="term" value="F:exonuclease activity"/>
    <property type="evidence" value="ECO:0007669"/>
    <property type="project" value="UniProtKB-KW"/>
</dbReference>
<organism evidence="12">
    <name type="scientific">Tepidanaerobacter syntrophicus</name>
    <dbReference type="NCBI Taxonomy" id="224999"/>
    <lineage>
        <taxon>Bacteria</taxon>
        <taxon>Bacillati</taxon>
        <taxon>Bacillota</taxon>
        <taxon>Clostridia</taxon>
        <taxon>Thermosediminibacterales</taxon>
        <taxon>Tepidanaerobacteraceae</taxon>
        <taxon>Tepidanaerobacter</taxon>
    </lineage>
</organism>
<gene>
    <name evidence="12" type="ORF">TSYNT_77</name>
</gene>
<evidence type="ECO:0000259" key="11">
    <source>
        <dbReference type="Pfam" id="PF21445"/>
    </source>
</evidence>
<dbReference type="GO" id="GO:0004386">
    <property type="term" value="F:helicase activity"/>
    <property type="evidence" value="ECO:0007669"/>
    <property type="project" value="UniProtKB-KW"/>
</dbReference>
<evidence type="ECO:0000256" key="6">
    <source>
        <dbReference type="ARBA" id="ARBA00022839"/>
    </source>
</evidence>
<dbReference type="InterPro" id="IPR027417">
    <property type="entry name" value="P-loop_NTPase"/>
</dbReference>
<keyword evidence="5" id="KW-0347">Helicase</keyword>
<dbReference type="AlphaFoldDB" id="A0A0U9HGI2"/>
<sequence length="813" mass="93998">MRQLNVYPTSYLAEQESQAQTAGEAAIFYEEFIRNIIKDVIDSKNIIGNFKRDIVISRIFHSLQEKNQFKFFSEYRPGYVRRISEVIMELKLQGITPDIADKILKDSPRLKDLALIYRTYQDFLAENLLYDLEDCQIISADYAGKAKYIEQFDKICFRGFYRLYPIQKKVLEVIVDKGVIVNLPLEHKMKHVNAIKAQNKRIEIEYISKMILRDLEEGIPPQKICIVLPKPKAYKYLLKDAAKEANLSLNFDIKAPLIQNPFVKAFLRLVKEETTDYFVQILLKTNISRHKINKWAEISKSFLADNGYPNRFYNIHSDDPDFVKRDITAFQALIKLLDELEDIGEMAGEEYTDFEGFINFFAPYLRNYSYNCFDSDKEGIRILSLEQIIGLKFEKIYAAGMIEGDFPAELRPDWLIKEDERKRLNEIGYSFDTIDSHLEDEQRCLKFLLASSSTGCFSYPAVLEDNSSSLMSSYIEDILYDLKAEVKDVRLEDMYTSTGFKNFSETLGTISENTRKILGKRFHEEPFSAASLNMYGECPYKFFLARVIGLAAPDEEGEYTAVSRGSAIHKILEIFFKNHKDTLESIKLEEYENEIIFLTESVMENSGVKESFPHPLLFEIEKNEIAKSITNYVGWYVASRGDFKPILFELGFGSKKNFSLDFAPDILLSGKIDRIDEDAQHRLLIIDYKSGSTPDIKEMEDGTNLQMPIYILAAEHILKKPVVGGAFVSVKKGAIDNFIVRDRDLPFISKRQKKGILTQEEWETVMEKTKDTVRAYVNNIREGKFPIEPKKCPKIQSYGSFCDFTQICPWEEF</sequence>
<name>A0A0U9HGI2_9FIRM</name>
<accession>A0A0U9HGI2</accession>
<keyword evidence="3" id="KW-0227">DNA damage</keyword>
<reference evidence="12" key="1">
    <citation type="journal article" date="2016" name="Genome Announc.">
        <title>Draft Genome Sequence of the Syntrophic Lactate-Degrading Bacterium Tepidanaerobacter syntrophicus JLT.</title>
        <authorList>
            <person name="Matsuura N."/>
            <person name="Ohashi A."/>
            <person name="Tourlousse D.M."/>
            <person name="Sekiguchi Y."/>
        </authorList>
    </citation>
    <scope>NUCLEOTIDE SEQUENCE [LARGE SCALE GENOMIC DNA]</scope>
    <source>
        <strain evidence="12">JL</strain>
    </source>
</reference>
<dbReference type="GO" id="GO:0005524">
    <property type="term" value="F:ATP binding"/>
    <property type="evidence" value="ECO:0007669"/>
    <property type="project" value="UniProtKB-KW"/>
</dbReference>
<evidence type="ECO:0000256" key="8">
    <source>
        <dbReference type="ARBA" id="ARBA00023125"/>
    </source>
</evidence>
<proteinExistence type="predicted"/>
<protein>
    <submittedName>
        <fullName evidence="12">PD-(D/E)XK nuclease superfamily protein</fullName>
    </submittedName>
</protein>
<dbReference type="STRING" id="224999.GCA_001485475_01005"/>
<keyword evidence="8" id="KW-0238">DNA-binding</keyword>
<evidence type="ECO:0000256" key="2">
    <source>
        <dbReference type="ARBA" id="ARBA00022741"/>
    </source>
</evidence>
<dbReference type="PANTHER" id="PTHR30591">
    <property type="entry name" value="RECBCD ENZYME SUBUNIT RECC"/>
    <property type="match status" value="1"/>
</dbReference>
<keyword evidence="9" id="KW-0234">DNA repair</keyword>
<keyword evidence="4" id="KW-0378">Hydrolase</keyword>
<keyword evidence="6" id="KW-0269">Exonuclease</keyword>
<dbReference type="Gene3D" id="3.90.320.10">
    <property type="match status" value="1"/>
</dbReference>
<keyword evidence="13" id="KW-1185">Reference proteome</keyword>
<dbReference type="InterPro" id="IPR011604">
    <property type="entry name" value="PDDEXK-like_dom_sf"/>
</dbReference>
<dbReference type="OrthoDB" id="9758506at2"/>
<dbReference type="InterPro" id="IPR038726">
    <property type="entry name" value="PDDEXK_AddAB-type"/>
</dbReference>
<evidence type="ECO:0000256" key="1">
    <source>
        <dbReference type="ARBA" id="ARBA00022722"/>
    </source>
</evidence>
<dbReference type="InterPro" id="IPR049035">
    <property type="entry name" value="ADDB_N"/>
</dbReference>
<dbReference type="Proteomes" id="UP000062160">
    <property type="component" value="Unassembled WGS sequence"/>
</dbReference>
<dbReference type="SUPFAM" id="SSF52980">
    <property type="entry name" value="Restriction endonuclease-like"/>
    <property type="match status" value="1"/>
</dbReference>
<evidence type="ECO:0000256" key="3">
    <source>
        <dbReference type="ARBA" id="ARBA00022763"/>
    </source>
</evidence>
<dbReference type="Pfam" id="PF12705">
    <property type="entry name" value="PDDEXK_1"/>
    <property type="match status" value="1"/>
</dbReference>
<evidence type="ECO:0000256" key="9">
    <source>
        <dbReference type="ARBA" id="ARBA00023204"/>
    </source>
</evidence>
<evidence type="ECO:0000313" key="13">
    <source>
        <dbReference type="Proteomes" id="UP000062160"/>
    </source>
</evidence>